<evidence type="ECO:0000259" key="3">
    <source>
        <dbReference type="PROSITE" id="PS50200"/>
    </source>
</evidence>
<reference evidence="4" key="1">
    <citation type="submission" date="2022-08" db="EMBL/GenBank/DDBJ databases">
        <title>Novel sulphate-reducing endosymbionts in the free-living metamonad Anaeramoeba.</title>
        <authorList>
            <person name="Jerlstrom-Hultqvist J."/>
            <person name="Cepicka I."/>
            <person name="Gallot-Lavallee L."/>
            <person name="Salas-Leiva D."/>
            <person name="Curtis B.A."/>
            <person name="Zahonova K."/>
            <person name="Pipaliya S."/>
            <person name="Dacks J."/>
            <person name="Roger A.J."/>
        </authorList>
    </citation>
    <scope>NUCLEOTIDE SEQUENCE</scope>
    <source>
        <strain evidence="4">Busselton2</strain>
    </source>
</reference>
<dbReference type="GO" id="GO:0007165">
    <property type="term" value="P:signal transduction"/>
    <property type="evidence" value="ECO:0007669"/>
    <property type="project" value="InterPro"/>
</dbReference>
<feature type="domain" description="Ras-associating" evidence="3">
    <location>
        <begin position="474"/>
        <end position="560"/>
    </location>
</feature>
<dbReference type="SMART" id="SM00314">
    <property type="entry name" value="RA"/>
    <property type="match status" value="2"/>
</dbReference>
<evidence type="ECO:0000313" key="5">
    <source>
        <dbReference type="Proteomes" id="UP001146793"/>
    </source>
</evidence>
<feature type="region of interest" description="Disordered" evidence="1">
    <location>
        <begin position="350"/>
        <end position="380"/>
    </location>
</feature>
<dbReference type="InterPro" id="IPR000159">
    <property type="entry name" value="RA_dom"/>
</dbReference>
<dbReference type="AlphaFoldDB" id="A0AAV8A0V7"/>
<dbReference type="Pfam" id="PF00788">
    <property type="entry name" value="RA"/>
    <property type="match status" value="1"/>
</dbReference>
<dbReference type="InterPro" id="IPR029071">
    <property type="entry name" value="Ubiquitin-like_domsf"/>
</dbReference>
<evidence type="ECO:0000313" key="4">
    <source>
        <dbReference type="EMBL" id="KAJ3447418.1"/>
    </source>
</evidence>
<dbReference type="PANTHER" id="PTHR23167">
    <property type="entry name" value="CALPONIN HOMOLOGY DOMAIN-CONTAINING PROTEIN DDB_G0272472-RELATED"/>
    <property type="match status" value="1"/>
</dbReference>
<dbReference type="SUPFAM" id="SSF54236">
    <property type="entry name" value="Ubiquitin-like"/>
    <property type="match status" value="1"/>
</dbReference>
<evidence type="ECO:0000256" key="1">
    <source>
        <dbReference type="SAM" id="MobiDB-lite"/>
    </source>
</evidence>
<protein>
    <submittedName>
        <fullName evidence="4">Spectrin beta chain</fullName>
    </submittedName>
</protein>
<dbReference type="InterPro" id="IPR001715">
    <property type="entry name" value="CH_dom"/>
</dbReference>
<dbReference type="InterPro" id="IPR011993">
    <property type="entry name" value="PH-like_dom_sf"/>
</dbReference>
<sequence length="1185" mass="140364">MQQFKSLSQRVKHLRYHNENQNLTRKLTIKQRKDSIRKVEERIKKRISPPRDQWTGKNTQINYNKLQDEIKDFDLIKQEVEEDEKKNGLSDQLQIHFSLADQVSAFLNLIDPLMEYLDKKDIKSFETFIEKVFRSNKALVSMSEISDKIIIQFCQIHAIKQFQNFLLSQIFNKISKSIFNLLTFSSGYLKGLDYFYDQIESEKELIDLKLLEAVKKITDFIEFIENYENDLSKADEEGGDGDDEDGLLKKEEEIKIDEEMQKVELRKQILHRTPSYIERLKIIKIRRQSRVFETPINFNDQIKNKNVQNIFPNKIKFEKKINFEKIIDPQTENQQQIEITPIINEEEISCQQEKEKEKENVNDKEKEKEKEKEKKVENSKVQDYEAQQQLIQKLSINSLAKLQPVNSLARLQQVQQLKKLQALKRIQQNKQSIFSKSVNIENKEQEQKFVKNKPLGLSKRNKIHYQSKDQTNCQKGLVKVYLDNKSFKTLALTSNQTVRELIERIQKKMLYENHKNFVFVEKIGNIERILNPELKPLFLREFWEESEIDYCRFEYKDKVTVKNLYNTDEKRFIKIYLQNSSYITLLIFPSTLCSDVLQKVCKKLRVDPQSSTEFSIYLKEDLRYCSYSTFGRFAQVDTSTAFLNSKKKKSKNMMNNPNLALNNKVKNTNNGLSKKKKKQNQTLYDLRGIETDENIFQIVNNSELHSKKIIFIFKENKLQLPKKKSARWGQTPISLKRLKQIQIDLGTENDNIQKTNLNNNPNLDNQNDLFNTINTTETIISRNTKTKTNNNDMLSDECLNEYDIIDKNEIHQIHFEIIEKGDKNCKCSIWGKNHGWKKKILSIQGHKLYYFNNYETSQNQFSMVSLLNAQIHSTKRLFQKKTNIIFLTTDTNEDYKFSFRSTSDFNLWQKYITKGIISLNNCNMTTNKKNKNPKTRNLLTKQTIKTINQSDNVKSSMQINCFINWLNFYLVQNENYILLENRKVTNLEKDLEDGLVLLMVYEVLTNEPLEYNLSPTLLLHKMKNLKIFFDQLRTFTNFDKEKYCITTEESVLDGNLNLILNLIWFLIYHVENYHTSKDELLTWVKKKVDSVSDLSIQDFNSFKNPDLFLLLLYSLRYNSLESPQKLFSNQDQMKFQIAFDSIEENLKIPQLLSVKDMLNSFVDQRSIITYLYLIKRTDFEQCEED</sequence>
<dbReference type="SUPFAM" id="SSF50729">
    <property type="entry name" value="PH domain-like"/>
    <property type="match status" value="1"/>
</dbReference>
<gene>
    <name evidence="4" type="ORF">M0812_07649</name>
</gene>
<dbReference type="InterPro" id="IPR036872">
    <property type="entry name" value="CH_dom_sf"/>
</dbReference>
<comment type="caution">
    <text evidence="4">The sequence shown here is derived from an EMBL/GenBank/DDBJ whole genome shotgun (WGS) entry which is preliminary data.</text>
</comment>
<feature type="region of interest" description="Disordered" evidence="1">
    <location>
        <begin position="647"/>
        <end position="679"/>
    </location>
</feature>
<dbReference type="SUPFAM" id="SSF47576">
    <property type="entry name" value="Calponin-homology domain, CH-domain"/>
    <property type="match status" value="1"/>
</dbReference>
<dbReference type="SMART" id="SM00033">
    <property type="entry name" value="CH"/>
    <property type="match status" value="2"/>
</dbReference>
<feature type="compositionally biased region" description="Low complexity" evidence="1">
    <location>
        <begin position="652"/>
        <end position="667"/>
    </location>
</feature>
<dbReference type="Gene3D" id="2.30.29.30">
    <property type="entry name" value="Pleckstrin-homology domain (PH domain)/Phosphotyrosine-binding domain (PTB)"/>
    <property type="match status" value="1"/>
</dbReference>
<proteinExistence type="predicted"/>
<feature type="domain" description="Calponin-homology (CH)" evidence="2">
    <location>
        <begin position="956"/>
        <end position="1071"/>
    </location>
</feature>
<dbReference type="PROSITE" id="PS50200">
    <property type="entry name" value="RA"/>
    <property type="match status" value="1"/>
</dbReference>
<feature type="compositionally biased region" description="Basic and acidic residues" evidence="1">
    <location>
        <begin position="352"/>
        <end position="380"/>
    </location>
</feature>
<dbReference type="PANTHER" id="PTHR23167:SF46">
    <property type="entry name" value="EPS15 HOMOLOGY DOMAIN CONTAINING PROTEIN-BINDING PROTEIN 1, ISOFORM F"/>
    <property type="match status" value="1"/>
</dbReference>
<name>A0AAV8A0V7_9EUKA</name>
<dbReference type="Gene3D" id="3.10.20.90">
    <property type="entry name" value="Phosphatidylinositol 3-kinase Catalytic Subunit, Chain A, domain 1"/>
    <property type="match status" value="1"/>
</dbReference>
<dbReference type="PROSITE" id="PS50021">
    <property type="entry name" value="CH"/>
    <property type="match status" value="1"/>
</dbReference>
<evidence type="ECO:0000259" key="2">
    <source>
        <dbReference type="PROSITE" id="PS50021"/>
    </source>
</evidence>
<dbReference type="Proteomes" id="UP001146793">
    <property type="component" value="Unassembled WGS sequence"/>
</dbReference>
<accession>A0AAV8A0V7</accession>
<organism evidence="4 5">
    <name type="scientific">Anaeramoeba flamelloides</name>
    <dbReference type="NCBI Taxonomy" id="1746091"/>
    <lineage>
        <taxon>Eukaryota</taxon>
        <taxon>Metamonada</taxon>
        <taxon>Anaeramoebidae</taxon>
        <taxon>Anaeramoeba</taxon>
    </lineage>
</organism>
<dbReference type="InterPro" id="IPR050540">
    <property type="entry name" value="F-actin_Monoox_Mical"/>
</dbReference>
<dbReference type="EMBL" id="JANTQA010000016">
    <property type="protein sequence ID" value="KAJ3447418.1"/>
    <property type="molecule type" value="Genomic_DNA"/>
</dbReference>
<dbReference type="Gene3D" id="1.10.418.10">
    <property type="entry name" value="Calponin-like domain"/>
    <property type="match status" value="2"/>
</dbReference>
<dbReference type="Pfam" id="PF00307">
    <property type="entry name" value="CH"/>
    <property type="match status" value="2"/>
</dbReference>